<sequence length="211" mass="24063">MQLQLNQLDVKPGQRVLLRNISWNEFEQIVDELGSRASRLAYYKGMLEIMIPLAEDEDGKILISNLVEILLEELDIEFRNLGSTTFKRRDMASGVEPDACFYIQHEAAIRGKSKIDANVDPPPDLAIEIDITSASEIKKSSYEALGVPELWIYDGRSLQIYVLQQQYVATQQSQIFPNLPIVEFIPQYIAHSKVQGRNAAIKAFRTWVQHL</sequence>
<dbReference type="SUPFAM" id="SSF52980">
    <property type="entry name" value="Restriction endonuclease-like"/>
    <property type="match status" value="1"/>
</dbReference>
<dbReference type="PANTHER" id="PTHR47152:SF1">
    <property type="entry name" value="SLL1186 PROTEIN"/>
    <property type="match status" value="1"/>
</dbReference>
<keyword evidence="3" id="KW-1185">Reference proteome</keyword>
<proteinExistence type="predicted"/>
<dbReference type="EMBL" id="JADEWN010000055">
    <property type="protein sequence ID" value="MBE9192449.1"/>
    <property type="molecule type" value="Genomic_DNA"/>
</dbReference>
<dbReference type="InterPro" id="IPR011335">
    <property type="entry name" value="Restrct_endonuc-II-like"/>
</dbReference>
<gene>
    <name evidence="2" type="ORF">IQ230_19270</name>
</gene>
<dbReference type="PANTHER" id="PTHR47152">
    <property type="entry name" value="SLR2084 PROTEIN-RELATED"/>
    <property type="match status" value="1"/>
</dbReference>
<dbReference type="InterPro" id="IPR008538">
    <property type="entry name" value="Uma2"/>
</dbReference>
<dbReference type="InterPro" id="IPR012296">
    <property type="entry name" value="Nuclease_put_TT1808"/>
</dbReference>
<evidence type="ECO:0000313" key="2">
    <source>
        <dbReference type="EMBL" id="MBE9192449.1"/>
    </source>
</evidence>
<keyword evidence="2" id="KW-0378">Hydrolase</keyword>
<dbReference type="CDD" id="cd06260">
    <property type="entry name" value="DUF820-like"/>
    <property type="match status" value="1"/>
</dbReference>
<comment type="caution">
    <text evidence="2">The sequence shown here is derived from an EMBL/GenBank/DDBJ whole genome shotgun (WGS) entry which is preliminary data.</text>
</comment>
<dbReference type="Gene3D" id="3.90.1570.10">
    <property type="entry name" value="tt1808, chain A"/>
    <property type="match status" value="1"/>
</dbReference>
<dbReference type="Proteomes" id="UP000651156">
    <property type="component" value="Unassembled WGS sequence"/>
</dbReference>
<reference evidence="2 3" key="1">
    <citation type="submission" date="2020-10" db="EMBL/GenBank/DDBJ databases">
        <authorList>
            <person name="Castelo-Branco R."/>
            <person name="Eusebio N."/>
            <person name="Adriana R."/>
            <person name="Vieira A."/>
            <person name="Brugerolle De Fraissinette N."/>
            <person name="Rezende De Castro R."/>
            <person name="Schneider M.P."/>
            <person name="Vasconcelos V."/>
            <person name="Leao P.N."/>
        </authorList>
    </citation>
    <scope>NUCLEOTIDE SEQUENCE [LARGE SCALE GENOMIC DNA]</scope>
    <source>
        <strain evidence="2 3">LEGE 06123</strain>
    </source>
</reference>
<keyword evidence="2" id="KW-0255">Endonuclease</keyword>
<protein>
    <submittedName>
        <fullName evidence="2">Uma2 family endonuclease</fullName>
    </submittedName>
</protein>
<organism evidence="2 3">
    <name type="scientific">Gloeocapsopsis crepidinum LEGE 06123</name>
    <dbReference type="NCBI Taxonomy" id="588587"/>
    <lineage>
        <taxon>Bacteria</taxon>
        <taxon>Bacillati</taxon>
        <taxon>Cyanobacteriota</taxon>
        <taxon>Cyanophyceae</taxon>
        <taxon>Oscillatoriophycideae</taxon>
        <taxon>Chroococcales</taxon>
        <taxon>Chroococcaceae</taxon>
        <taxon>Gloeocapsopsis</taxon>
    </lineage>
</organism>
<evidence type="ECO:0000259" key="1">
    <source>
        <dbReference type="Pfam" id="PF05685"/>
    </source>
</evidence>
<name>A0ABR9UVX9_9CHRO</name>
<accession>A0ABR9UVX9</accession>
<dbReference type="Pfam" id="PF05685">
    <property type="entry name" value="Uma2"/>
    <property type="match status" value="1"/>
</dbReference>
<feature type="domain" description="Putative restriction endonuclease" evidence="1">
    <location>
        <begin position="23"/>
        <end position="175"/>
    </location>
</feature>
<dbReference type="GO" id="GO:0004519">
    <property type="term" value="F:endonuclease activity"/>
    <property type="evidence" value="ECO:0007669"/>
    <property type="project" value="UniProtKB-KW"/>
</dbReference>
<dbReference type="RefSeq" id="WP_193933874.1">
    <property type="nucleotide sequence ID" value="NZ_CAWPMZ010000091.1"/>
</dbReference>
<keyword evidence="2" id="KW-0540">Nuclease</keyword>
<evidence type="ECO:0000313" key="3">
    <source>
        <dbReference type="Proteomes" id="UP000651156"/>
    </source>
</evidence>